<dbReference type="Gene3D" id="3.40.50.300">
    <property type="entry name" value="P-loop containing nucleotide triphosphate hydrolases"/>
    <property type="match status" value="1"/>
</dbReference>
<dbReference type="InterPro" id="IPR054472">
    <property type="entry name" value="WHD"/>
</dbReference>
<proteinExistence type="inferred from homology"/>
<evidence type="ECO:0000259" key="4">
    <source>
        <dbReference type="SMART" id="SM00382"/>
    </source>
</evidence>
<reference evidence="5" key="1">
    <citation type="submission" date="2016-09" db="EMBL/GenBank/DDBJ databases">
        <title>Draft genome of thermotolerant cyanobacterium Desertifilum sp. strain IPPAS B-1220.</title>
        <authorList>
            <person name="Sinetova M.A."/>
            <person name="Bolakhan K."/>
            <person name="Zayadan B.K."/>
            <person name="Mironov K.S."/>
            <person name="Ustinova V."/>
            <person name="Kupriyanova E.V."/>
            <person name="Sidorov R.A."/>
            <person name="Skrypnik A.N."/>
            <person name="Gogoleva N.E."/>
            <person name="Gogolev Y.V."/>
            <person name="Los D.A."/>
        </authorList>
    </citation>
    <scope>NUCLEOTIDE SEQUENCE [LARGE SCALE GENOMIC DNA]</scope>
    <source>
        <strain evidence="5">IPPAS B-1220</strain>
    </source>
</reference>
<sequence length="654" mass="72645">MHDSRSEPFQNHSSWYQANQDALMGALARVQAKLQAKVNGENPPEAPDRTLSPPSSLEQLCHLFGLSPFERDLLLLCAGMELDASFPALCAAAQGDSSKNYPTFSLALATLSQPQWNALTPDAPLRRWRMIEIGAGTVLTLSPLRIDERILHYLTGLQYLDERLKGVVEPFSVDSELVPSHQQLAQHLAAAWLQAFGKTPLPIVQLCGDRRSSKRAIAAALCQQVGLNLHILHAQALPTPSSELHPLLQLWAREAVLSHSALLLDCDATEDVTRNGAIALILERLHSPLIVSSRDRLQISLRPQIAADVRQPTPNEQRLLWQTALGDSATPLNGQVDLLVSHFNLNSPAIQAVCTEAFAQLENPRTEDSLSKLLWDTCCKQARPHLDDLSQRIEPGATWEDLVLPDTQRQILRDISAHIRQRAKVYEYWGFAKKGDRGLGISALFAGPSGTGKTMAAEVLAQELRLDLYRIDLSSVVSKYIGETEKNLRHVFDAAESGGAILLFDEADALFGKRSDVKDSHDRYANMEVSYLLQRMESYRGLAILTTNLKTSIDQAFLRRLRFVVQFPFPDASQRAEIWQRILPKQMPTEALDFKKLAKLNVAGGNIRNIAMNAAFLAADANESVTMKHLLRAAQSEYIKLERPLTDAEVKGWV</sequence>
<feature type="domain" description="AAA+ ATPase" evidence="4">
    <location>
        <begin position="439"/>
        <end position="571"/>
    </location>
</feature>
<dbReference type="OrthoDB" id="9806903at2"/>
<dbReference type="EMBL" id="MJGC01000010">
    <property type="protein sequence ID" value="OEJ77161.1"/>
    <property type="molecule type" value="Genomic_DNA"/>
</dbReference>
<dbReference type="GO" id="GO:0005524">
    <property type="term" value="F:ATP binding"/>
    <property type="evidence" value="ECO:0007669"/>
    <property type="project" value="UniProtKB-KW"/>
</dbReference>
<dbReference type="STRING" id="1781255.BH720_00335"/>
<dbReference type="Gene3D" id="1.10.8.60">
    <property type="match status" value="1"/>
</dbReference>
<comment type="similarity">
    <text evidence="1">Belongs to the AAA ATPase family.</text>
</comment>
<keyword evidence="2" id="KW-0547">Nucleotide-binding</keyword>
<evidence type="ECO:0000256" key="2">
    <source>
        <dbReference type="ARBA" id="ARBA00022741"/>
    </source>
</evidence>
<dbReference type="CDD" id="cd19481">
    <property type="entry name" value="RecA-like_protease"/>
    <property type="match status" value="1"/>
</dbReference>
<dbReference type="Pfam" id="PF22977">
    <property type="entry name" value="WHD"/>
    <property type="match status" value="1"/>
</dbReference>
<dbReference type="InterPro" id="IPR050221">
    <property type="entry name" value="26S_Proteasome_ATPase"/>
</dbReference>
<dbReference type="PANTHER" id="PTHR23073">
    <property type="entry name" value="26S PROTEASOME REGULATORY SUBUNIT"/>
    <property type="match status" value="1"/>
</dbReference>
<organism evidence="5">
    <name type="scientific">Desertifilum tharense IPPAS B-1220</name>
    <dbReference type="NCBI Taxonomy" id="1781255"/>
    <lineage>
        <taxon>Bacteria</taxon>
        <taxon>Bacillati</taxon>
        <taxon>Cyanobacteriota</taxon>
        <taxon>Cyanophyceae</taxon>
        <taxon>Desertifilales</taxon>
        <taxon>Desertifilaceae</taxon>
        <taxon>Desertifilum</taxon>
    </lineage>
</organism>
<accession>A0A1E5QRA2</accession>
<evidence type="ECO:0000313" key="5">
    <source>
        <dbReference type="EMBL" id="OEJ77161.1"/>
    </source>
</evidence>
<evidence type="ECO:0000256" key="3">
    <source>
        <dbReference type="ARBA" id="ARBA00022840"/>
    </source>
</evidence>
<dbReference type="AlphaFoldDB" id="A0A1E5QRA2"/>
<dbReference type="InterPro" id="IPR003959">
    <property type="entry name" value="ATPase_AAA_core"/>
</dbReference>
<dbReference type="SUPFAM" id="SSF52540">
    <property type="entry name" value="P-loop containing nucleoside triphosphate hydrolases"/>
    <property type="match status" value="1"/>
</dbReference>
<dbReference type="RefSeq" id="WP_069965157.1">
    <property type="nucleotide sequence ID" value="NZ_CM124774.1"/>
</dbReference>
<dbReference type="SMART" id="SM00382">
    <property type="entry name" value="AAA"/>
    <property type="match status" value="1"/>
</dbReference>
<evidence type="ECO:0000256" key="1">
    <source>
        <dbReference type="ARBA" id="ARBA00006914"/>
    </source>
</evidence>
<dbReference type="InterPro" id="IPR027417">
    <property type="entry name" value="P-loop_NTPase"/>
</dbReference>
<dbReference type="Pfam" id="PF00004">
    <property type="entry name" value="AAA"/>
    <property type="match status" value="1"/>
</dbReference>
<gene>
    <name evidence="5" type="ORF">BH720_00335</name>
</gene>
<protein>
    <submittedName>
        <fullName evidence="5">ATPase</fullName>
    </submittedName>
</protein>
<dbReference type="GO" id="GO:0016887">
    <property type="term" value="F:ATP hydrolysis activity"/>
    <property type="evidence" value="ECO:0007669"/>
    <property type="project" value="InterPro"/>
</dbReference>
<dbReference type="InterPro" id="IPR003593">
    <property type="entry name" value="AAA+_ATPase"/>
</dbReference>
<keyword evidence="3" id="KW-0067">ATP-binding</keyword>
<comment type="caution">
    <text evidence="5">The sequence shown here is derived from an EMBL/GenBank/DDBJ whole genome shotgun (WGS) entry which is preliminary data.</text>
</comment>
<name>A0A1E5QRA2_9CYAN</name>